<dbReference type="Pfam" id="PF13193">
    <property type="entry name" value="AMP-binding_C"/>
    <property type="match status" value="1"/>
</dbReference>
<comment type="caution">
    <text evidence="4">The sequence shown here is derived from an EMBL/GenBank/DDBJ whole genome shotgun (WGS) entry which is preliminary data.</text>
</comment>
<dbReference type="EMBL" id="QYBC01000005">
    <property type="protein sequence ID" value="RYB05926.1"/>
    <property type="molecule type" value="Genomic_DNA"/>
</dbReference>
<accession>A0A4Q2RI97</accession>
<dbReference type="PANTHER" id="PTHR43767:SF1">
    <property type="entry name" value="NONRIBOSOMAL PEPTIDE SYNTHASE PES1 (EUROFUNG)-RELATED"/>
    <property type="match status" value="1"/>
</dbReference>
<feature type="region of interest" description="Disordered" evidence="1">
    <location>
        <begin position="1"/>
        <end position="47"/>
    </location>
</feature>
<sequence length="451" mass="48674">MQRPRRRHHLPGRPAGGGRRRALRGQAHGPRPGRRVRPRSGGRLNRHRTAMLSRRALSAVLQSLLAAELRVARGRAGSDTSLPRGLPPAWPESMPIGTGAEGLGCDSLDTLWLAAAVNEMFHLHEAGCDTDLPAEATFGGWMDRIEAGWRSGVAALTLTTSGTTGQPKRCRHAGEALLTEAAYLGRLFRDRRRVVTLVPAHHAFGLLFAALLPDALGVPHVDATGFGASEVARTLAPGDLVVTVPERWLWLERSLPGWPEDVEGAVSTAPCPPPLIAALHERGLAGMTEVYGSSETAGVAVRRWPEAAYTLMPHWDFAAPLDDATPEILHRSGRRAGLPDRIRSREGRRFCLAGRRDGAVQVGGINVHPDRVAERLRGRPGVHEAAVRLMRPDEGTRLKAFVVPEAGADVAVLRDDLSGWIRAELPVAERPVAIAFGPRLPTGPLGKASDW</sequence>
<feature type="domain" description="AMP-dependent synthetase/ligase" evidence="2">
    <location>
        <begin position="155"/>
        <end position="307"/>
    </location>
</feature>
<dbReference type="AlphaFoldDB" id="A0A4Q2RI97"/>
<dbReference type="InterPro" id="IPR045851">
    <property type="entry name" value="AMP-bd_C_sf"/>
</dbReference>
<dbReference type="OrthoDB" id="9787658at2"/>
<feature type="domain" description="AMP-binding enzyme C-terminal" evidence="3">
    <location>
        <begin position="378"/>
        <end position="447"/>
    </location>
</feature>
<proteinExistence type="predicted"/>
<dbReference type="GO" id="GO:0016878">
    <property type="term" value="F:acid-thiol ligase activity"/>
    <property type="evidence" value="ECO:0007669"/>
    <property type="project" value="UniProtKB-ARBA"/>
</dbReference>
<dbReference type="Gene3D" id="3.30.300.30">
    <property type="match status" value="1"/>
</dbReference>
<organism evidence="4 5">
    <name type="scientific">Lichenibacterium ramalinae</name>
    <dbReference type="NCBI Taxonomy" id="2316527"/>
    <lineage>
        <taxon>Bacteria</taxon>
        <taxon>Pseudomonadati</taxon>
        <taxon>Pseudomonadota</taxon>
        <taxon>Alphaproteobacteria</taxon>
        <taxon>Hyphomicrobiales</taxon>
        <taxon>Lichenihabitantaceae</taxon>
        <taxon>Lichenibacterium</taxon>
    </lineage>
</organism>
<dbReference type="Proteomes" id="UP000289411">
    <property type="component" value="Unassembled WGS sequence"/>
</dbReference>
<dbReference type="Pfam" id="PF00501">
    <property type="entry name" value="AMP-binding"/>
    <property type="match status" value="1"/>
</dbReference>
<evidence type="ECO:0000313" key="5">
    <source>
        <dbReference type="Proteomes" id="UP000289411"/>
    </source>
</evidence>
<feature type="compositionally biased region" description="Basic residues" evidence="1">
    <location>
        <begin position="31"/>
        <end position="47"/>
    </location>
</feature>
<dbReference type="InterPro" id="IPR042099">
    <property type="entry name" value="ANL_N_sf"/>
</dbReference>
<evidence type="ECO:0000313" key="4">
    <source>
        <dbReference type="EMBL" id="RYB05926.1"/>
    </source>
</evidence>
<dbReference type="Gene3D" id="3.40.50.12780">
    <property type="entry name" value="N-terminal domain of ligase-like"/>
    <property type="match status" value="1"/>
</dbReference>
<feature type="compositionally biased region" description="Basic residues" evidence="1">
    <location>
        <begin position="1"/>
        <end position="11"/>
    </location>
</feature>
<evidence type="ECO:0000259" key="3">
    <source>
        <dbReference type="Pfam" id="PF13193"/>
    </source>
</evidence>
<dbReference type="InterPro" id="IPR025110">
    <property type="entry name" value="AMP-bd_C"/>
</dbReference>
<gene>
    <name evidence="4" type="ORF">D3272_06930</name>
</gene>
<dbReference type="SUPFAM" id="SSF56801">
    <property type="entry name" value="Acetyl-CoA synthetase-like"/>
    <property type="match status" value="1"/>
</dbReference>
<keyword evidence="5" id="KW-1185">Reference proteome</keyword>
<dbReference type="PANTHER" id="PTHR43767">
    <property type="entry name" value="LONG-CHAIN-FATTY-ACID--COA LIGASE"/>
    <property type="match status" value="1"/>
</dbReference>
<dbReference type="InterPro" id="IPR000873">
    <property type="entry name" value="AMP-dep_synth/lig_dom"/>
</dbReference>
<keyword evidence="4" id="KW-0436">Ligase</keyword>
<dbReference type="InterPro" id="IPR050237">
    <property type="entry name" value="ATP-dep_AMP-bd_enzyme"/>
</dbReference>
<evidence type="ECO:0000256" key="1">
    <source>
        <dbReference type="SAM" id="MobiDB-lite"/>
    </source>
</evidence>
<reference evidence="4 5" key="1">
    <citation type="submission" date="2018-09" db="EMBL/GenBank/DDBJ databases">
        <authorList>
            <person name="Grouzdev D.S."/>
            <person name="Krutkina M.S."/>
        </authorList>
    </citation>
    <scope>NUCLEOTIDE SEQUENCE [LARGE SCALE GENOMIC DNA]</scope>
    <source>
        <strain evidence="4 5">RmlP001</strain>
    </source>
</reference>
<protein>
    <submittedName>
        <fullName evidence="4">4-coumarate--CoA ligase</fullName>
    </submittedName>
</protein>
<evidence type="ECO:0000259" key="2">
    <source>
        <dbReference type="Pfam" id="PF00501"/>
    </source>
</evidence>
<name>A0A4Q2RI97_9HYPH</name>
<reference evidence="4 5" key="2">
    <citation type="submission" date="2019-02" db="EMBL/GenBank/DDBJ databases">
        <title>'Lichenibacterium ramalinii' gen. nov. sp. nov., 'Lichenibacterium minor' gen. nov. sp. nov.</title>
        <authorList>
            <person name="Pankratov T."/>
        </authorList>
    </citation>
    <scope>NUCLEOTIDE SEQUENCE [LARGE SCALE GENOMIC DNA]</scope>
    <source>
        <strain evidence="4 5">RmlP001</strain>
    </source>
</reference>